<proteinExistence type="predicted"/>
<evidence type="ECO:0000256" key="8">
    <source>
        <dbReference type="PROSITE-ProRule" id="PRU00043"/>
    </source>
</evidence>
<dbReference type="CDD" id="cd11304">
    <property type="entry name" value="Cadherin_repeat"/>
    <property type="match status" value="1"/>
</dbReference>
<dbReference type="SUPFAM" id="SSF49313">
    <property type="entry name" value="Cadherin-like"/>
    <property type="match status" value="1"/>
</dbReference>
<dbReference type="InterPro" id="IPR015919">
    <property type="entry name" value="Cadherin-like_sf"/>
</dbReference>
<evidence type="ECO:0000256" key="4">
    <source>
        <dbReference type="ARBA" id="ARBA00022837"/>
    </source>
</evidence>
<dbReference type="InterPro" id="IPR002126">
    <property type="entry name" value="Cadherin-like_dom"/>
</dbReference>
<keyword evidence="4 8" id="KW-0106">Calcium</keyword>
<sequence length="316" mass="35043">MASLVLVLMFVPLLPLLPDSHAARLSGHIPENAPSGTAVRGLLLPRCARAGGPDTGPVTLRGEHSTDFELVPRAQGARLGLVSTRALDREFIAMYDLHANLPARCLPRRVHVQVEVSDVNDNTPYFTTGNRSVDLDALAPRGTELTRFDARDADAERNGRVLFFLCPGVPQLHVVPGSGQVLLVDSVHGLQRVTARLCVRDDADVPRTGEPVFLHVHVRSVAEHARRRRALLEELTYSVRVPEKVRVGQLLFTLPEPRFQQRRVELLSASTVTVERDTGRMYLARALSRDEEVTVRVHNLREEFGEGQCLPHEAEL</sequence>
<evidence type="ECO:0000256" key="2">
    <source>
        <dbReference type="ARBA" id="ARBA00022692"/>
    </source>
</evidence>
<organism evidence="11 12">
    <name type="scientific">Knipowitschia caucasica</name>
    <name type="common">Caucasian dwarf goby</name>
    <name type="synonym">Pomatoschistus caucasicus</name>
    <dbReference type="NCBI Taxonomy" id="637954"/>
    <lineage>
        <taxon>Eukaryota</taxon>
        <taxon>Metazoa</taxon>
        <taxon>Chordata</taxon>
        <taxon>Craniata</taxon>
        <taxon>Vertebrata</taxon>
        <taxon>Euteleostomi</taxon>
        <taxon>Actinopterygii</taxon>
        <taxon>Neopterygii</taxon>
        <taxon>Teleostei</taxon>
        <taxon>Neoteleostei</taxon>
        <taxon>Acanthomorphata</taxon>
        <taxon>Gobiaria</taxon>
        <taxon>Gobiiformes</taxon>
        <taxon>Gobioidei</taxon>
        <taxon>Gobiidae</taxon>
        <taxon>Gobiinae</taxon>
        <taxon>Knipowitschia</taxon>
    </lineage>
</organism>
<keyword evidence="5" id="KW-1133">Transmembrane helix</keyword>
<keyword evidence="7" id="KW-0325">Glycoprotein</keyword>
<evidence type="ECO:0000256" key="5">
    <source>
        <dbReference type="ARBA" id="ARBA00022989"/>
    </source>
</evidence>
<evidence type="ECO:0000256" key="1">
    <source>
        <dbReference type="ARBA" id="ARBA00004167"/>
    </source>
</evidence>
<evidence type="ECO:0000256" key="3">
    <source>
        <dbReference type="ARBA" id="ARBA00022737"/>
    </source>
</evidence>
<evidence type="ECO:0000259" key="10">
    <source>
        <dbReference type="PROSITE" id="PS50268"/>
    </source>
</evidence>
<feature type="chain" id="PRO_5043909587" description="Cadherin domain-containing protein" evidence="9">
    <location>
        <begin position="23"/>
        <end position="316"/>
    </location>
</feature>
<evidence type="ECO:0000313" key="12">
    <source>
        <dbReference type="Proteomes" id="UP001497482"/>
    </source>
</evidence>
<protein>
    <recommendedName>
        <fullName evidence="10">Cadherin domain-containing protein</fullName>
    </recommendedName>
</protein>
<dbReference type="PROSITE" id="PS50268">
    <property type="entry name" value="CADHERIN_2"/>
    <property type="match status" value="1"/>
</dbReference>
<evidence type="ECO:0000256" key="6">
    <source>
        <dbReference type="ARBA" id="ARBA00023136"/>
    </source>
</evidence>
<accession>A0AAV2MF20</accession>
<evidence type="ECO:0000256" key="7">
    <source>
        <dbReference type="ARBA" id="ARBA00023180"/>
    </source>
</evidence>
<dbReference type="InterPro" id="IPR020894">
    <property type="entry name" value="Cadherin_CS"/>
</dbReference>
<dbReference type="GO" id="GO:0005509">
    <property type="term" value="F:calcium ion binding"/>
    <property type="evidence" value="ECO:0007669"/>
    <property type="project" value="UniProtKB-UniRule"/>
</dbReference>
<dbReference type="GO" id="GO:0009653">
    <property type="term" value="P:anatomical structure morphogenesis"/>
    <property type="evidence" value="ECO:0007669"/>
    <property type="project" value="UniProtKB-ARBA"/>
</dbReference>
<gene>
    <name evidence="11" type="ORF">KC01_LOCUS38347</name>
</gene>
<dbReference type="EMBL" id="OZ035829">
    <property type="protein sequence ID" value="CAL1611967.1"/>
    <property type="molecule type" value="Genomic_DNA"/>
</dbReference>
<keyword evidence="3" id="KW-0677">Repeat</keyword>
<evidence type="ECO:0000256" key="9">
    <source>
        <dbReference type="SAM" id="SignalP"/>
    </source>
</evidence>
<feature type="signal peptide" evidence="9">
    <location>
        <begin position="1"/>
        <end position="22"/>
    </location>
</feature>
<keyword evidence="9" id="KW-0732">Signal</keyword>
<feature type="domain" description="Cadherin" evidence="10">
    <location>
        <begin position="21"/>
        <end position="126"/>
    </location>
</feature>
<dbReference type="Gene3D" id="2.60.40.60">
    <property type="entry name" value="Cadherins"/>
    <property type="match status" value="2"/>
</dbReference>
<dbReference type="PANTHER" id="PTHR24028:SF146">
    <property type="entry name" value="CADHERIN 96CB, ISOFORM D-RELATED"/>
    <property type="match status" value="1"/>
</dbReference>
<dbReference type="PANTHER" id="PTHR24028">
    <property type="entry name" value="CADHERIN-87A"/>
    <property type="match status" value="1"/>
</dbReference>
<dbReference type="InterPro" id="IPR050174">
    <property type="entry name" value="Protocadherin/Cadherin-CA"/>
</dbReference>
<evidence type="ECO:0000313" key="11">
    <source>
        <dbReference type="EMBL" id="CAL1611967.1"/>
    </source>
</evidence>
<name>A0AAV2MF20_KNICA</name>
<keyword evidence="2" id="KW-0812">Transmembrane</keyword>
<dbReference type="GO" id="GO:0005886">
    <property type="term" value="C:plasma membrane"/>
    <property type="evidence" value="ECO:0007669"/>
    <property type="project" value="InterPro"/>
</dbReference>
<comment type="subcellular location">
    <subcellularLocation>
        <location evidence="1">Membrane</location>
        <topology evidence="1">Single-pass membrane protein</topology>
    </subcellularLocation>
</comment>
<dbReference type="PROSITE" id="PS00232">
    <property type="entry name" value="CADHERIN_1"/>
    <property type="match status" value="1"/>
</dbReference>
<keyword evidence="6" id="KW-0472">Membrane</keyword>
<keyword evidence="12" id="KW-1185">Reference proteome</keyword>
<dbReference type="AlphaFoldDB" id="A0AAV2MF20"/>
<dbReference type="Proteomes" id="UP001497482">
    <property type="component" value="Chromosome 7"/>
</dbReference>
<dbReference type="GO" id="GO:0007156">
    <property type="term" value="P:homophilic cell adhesion via plasma membrane adhesion molecules"/>
    <property type="evidence" value="ECO:0007669"/>
    <property type="project" value="InterPro"/>
</dbReference>
<reference evidence="11 12" key="1">
    <citation type="submission" date="2024-04" db="EMBL/GenBank/DDBJ databases">
        <authorList>
            <person name="Waldvogel A.-M."/>
            <person name="Schoenle A."/>
        </authorList>
    </citation>
    <scope>NUCLEOTIDE SEQUENCE [LARGE SCALE GENOMIC DNA]</scope>
</reference>